<evidence type="ECO:0000256" key="6">
    <source>
        <dbReference type="ARBA" id="ARBA00023012"/>
    </source>
</evidence>
<evidence type="ECO:0000256" key="7">
    <source>
        <dbReference type="SAM" id="Phobius"/>
    </source>
</evidence>
<dbReference type="GO" id="GO:0000155">
    <property type="term" value="F:phosphorelay sensor kinase activity"/>
    <property type="evidence" value="ECO:0007669"/>
    <property type="project" value="InterPro"/>
</dbReference>
<dbReference type="PANTHER" id="PTHR43711:SF1">
    <property type="entry name" value="HISTIDINE KINASE 1"/>
    <property type="match status" value="1"/>
</dbReference>
<dbReference type="OrthoDB" id="1269247at2"/>
<feature type="chain" id="PRO_5007573690" description="histidine kinase" evidence="8">
    <location>
        <begin position="25"/>
        <end position="651"/>
    </location>
</feature>
<name>A0A150WY09_ROSEK</name>
<organism evidence="10 11">
    <name type="scientific">Roseivirga ehrenbergii (strain DSM 102268 / JCM 13514 / KCTC 12282 / NCIMB 14502 / KMM 6017)</name>
    <dbReference type="NCBI Taxonomy" id="279360"/>
    <lineage>
        <taxon>Bacteria</taxon>
        <taxon>Pseudomonadati</taxon>
        <taxon>Bacteroidota</taxon>
        <taxon>Cytophagia</taxon>
        <taxon>Cytophagales</taxon>
        <taxon>Roseivirgaceae</taxon>
        <taxon>Roseivirga</taxon>
    </lineage>
</organism>
<feature type="transmembrane region" description="Helical" evidence="7">
    <location>
        <begin position="208"/>
        <end position="232"/>
    </location>
</feature>
<dbReference type="SMART" id="SM00387">
    <property type="entry name" value="HATPase_c"/>
    <property type="match status" value="1"/>
</dbReference>
<evidence type="ECO:0000313" key="11">
    <source>
        <dbReference type="Proteomes" id="UP000075583"/>
    </source>
</evidence>
<dbReference type="Pfam" id="PF07695">
    <property type="entry name" value="7TMR-DISM_7TM"/>
    <property type="match status" value="1"/>
</dbReference>
<dbReference type="InterPro" id="IPR005467">
    <property type="entry name" value="His_kinase_dom"/>
</dbReference>
<evidence type="ECO:0000256" key="2">
    <source>
        <dbReference type="ARBA" id="ARBA00012438"/>
    </source>
</evidence>
<keyword evidence="5" id="KW-0418">Kinase</keyword>
<comment type="caution">
    <text evidence="10">The sequence shown here is derived from an EMBL/GenBank/DDBJ whole genome shotgun (WGS) entry which is preliminary data.</text>
</comment>
<dbReference type="EC" id="2.7.13.3" evidence="2"/>
<keyword evidence="3" id="KW-0597">Phosphoprotein</keyword>
<keyword evidence="4" id="KW-0808">Transferase</keyword>
<dbReference type="InterPro" id="IPR036890">
    <property type="entry name" value="HATPase_C_sf"/>
</dbReference>
<keyword evidence="7" id="KW-1133">Transmembrane helix</keyword>
<dbReference type="PROSITE" id="PS50109">
    <property type="entry name" value="HIS_KIN"/>
    <property type="match status" value="1"/>
</dbReference>
<dbReference type="Pfam" id="PF00512">
    <property type="entry name" value="HisKA"/>
    <property type="match status" value="1"/>
</dbReference>
<proteinExistence type="predicted"/>
<dbReference type="InterPro" id="IPR003594">
    <property type="entry name" value="HATPase_dom"/>
</dbReference>
<dbReference type="PANTHER" id="PTHR43711">
    <property type="entry name" value="TWO-COMPONENT HISTIDINE KINASE"/>
    <property type="match status" value="1"/>
</dbReference>
<feature type="transmembrane region" description="Helical" evidence="7">
    <location>
        <begin position="360"/>
        <end position="381"/>
    </location>
</feature>
<dbReference type="InterPro" id="IPR004358">
    <property type="entry name" value="Sig_transdc_His_kin-like_C"/>
</dbReference>
<feature type="transmembrane region" description="Helical" evidence="7">
    <location>
        <begin position="276"/>
        <end position="294"/>
    </location>
</feature>
<keyword evidence="11" id="KW-1185">Reference proteome</keyword>
<sequence>MKYRLVIGLVALFTFFADSVNVYAQVGNSSNPEYSIHYIVDSAGKLSIDEIQQAEVQLAFDANPLKSPNFGFDHRPYWFRVELTHPPSEPLVLEINQPSLDYISVFTKVSTDSLWNEQKAGHAYSPRSNDYGGIVYAFAIKPDIENQTIYIRVETIVSMAVPILIKPKSEYNTHQMTRMLLLGVFFGLMFIMASYNFLLYLFLKDTSYLFYVGATIMGLCASLVLNGFGYYFIWPNNPALDQHIYLTFGSLSIVFSSRFAANFLNLKKFDPKMNDFLWGICFASLLLAILTLFYTATDLLLYGRLLVIITFPSYIIIGLRTYFKGYTTAIYYVIAWIPYMLGIVLMTFRGAGLIGEHWVTAYGIEFGGAIEVVLLSFALAARIKGMRKEIAEKELEKEQFKTRLLEEQKVVLEKRVDERTKELSEANDTKDKFFSIIAHDLRSPMIALQGVGQKLEYFIRKNKQEKLLEIGGKIDQSIDQLNHLLNNLLNWATSQTGGVPHHPTKLDLSILVKENIELYRSLAESKGINIVCNISEKFVFADINTTSTIIRNLLSNALKFTKDGGEIKISTQKKAGLVEIEIEDQGIGIDKQTLAQLFNSNVKGHIGQRGEKGFGLGLKLCNEFVKMNGGQIAVKSKQNIGTTFTVTLPTA</sequence>
<dbReference type="InterPro" id="IPR011622">
    <property type="entry name" value="7TMR_DISM_rcpt_extracell_dom2"/>
</dbReference>
<feature type="transmembrane region" description="Helical" evidence="7">
    <location>
        <begin position="179"/>
        <end position="201"/>
    </location>
</feature>
<evidence type="ECO:0000256" key="4">
    <source>
        <dbReference type="ARBA" id="ARBA00022679"/>
    </source>
</evidence>
<comment type="catalytic activity">
    <reaction evidence="1">
        <text>ATP + protein L-histidine = ADP + protein N-phospho-L-histidine.</text>
        <dbReference type="EC" id="2.7.13.3"/>
    </reaction>
</comment>
<evidence type="ECO:0000256" key="5">
    <source>
        <dbReference type="ARBA" id="ARBA00022777"/>
    </source>
</evidence>
<accession>A0A150WY09</accession>
<dbReference type="Pfam" id="PF07696">
    <property type="entry name" value="7TMR-DISMED2"/>
    <property type="match status" value="1"/>
</dbReference>
<keyword evidence="7" id="KW-0812">Transmembrane</keyword>
<protein>
    <recommendedName>
        <fullName evidence="2">histidine kinase</fullName>
        <ecNumber evidence="2">2.7.13.3</ecNumber>
    </recommendedName>
</protein>
<dbReference type="SUPFAM" id="SSF55874">
    <property type="entry name" value="ATPase domain of HSP90 chaperone/DNA topoisomerase II/histidine kinase"/>
    <property type="match status" value="1"/>
</dbReference>
<feature type="signal peptide" evidence="8">
    <location>
        <begin position="1"/>
        <end position="24"/>
    </location>
</feature>
<dbReference type="InterPro" id="IPR036097">
    <property type="entry name" value="HisK_dim/P_sf"/>
</dbReference>
<feature type="transmembrane region" description="Helical" evidence="7">
    <location>
        <begin position="300"/>
        <end position="317"/>
    </location>
</feature>
<keyword evidence="6" id="KW-0902">Two-component regulatory system</keyword>
<dbReference type="Gene3D" id="2.60.40.2380">
    <property type="match status" value="1"/>
</dbReference>
<gene>
    <name evidence="10" type="ORF">MB14_11245</name>
</gene>
<dbReference type="InterPro" id="IPR003661">
    <property type="entry name" value="HisK_dim/P_dom"/>
</dbReference>
<keyword evidence="8" id="KW-0732">Signal</keyword>
<dbReference type="InterPro" id="IPR011623">
    <property type="entry name" value="7TMR_DISM_rcpt_extracell_dom1"/>
</dbReference>
<evidence type="ECO:0000256" key="1">
    <source>
        <dbReference type="ARBA" id="ARBA00000085"/>
    </source>
</evidence>
<feature type="transmembrane region" description="Helical" evidence="7">
    <location>
        <begin position="329"/>
        <end position="348"/>
    </location>
</feature>
<dbReference type="SUPFAM" id="SSF47384">
    <property type="entry name" value="Homodimeric domain of signal transducing histidine kinase"/>
    <property type="match status" value="1"/>
</dbReference>
<reference evidence="10" key="1">
    <citation type="submission" date="2016-01" db="EMBL/GenBank/DDBJ databases">
        <title>Genome sequencing of Roseivirga ehrenbergii KMM 6017.</title>
        <authorList>
            <person name="Selvaratnam C."/>
            <person name="Thevarajoo S."/>
            <person name="Goh K.M."/>
            <person name="Ee R."/>
            <person name="Chan K.-G."/>
            <person name="Chong C.S."/>
        </authorList>
    </citation>
    <scope>NUCLEOTIDE SEQUENCE [LARGE SCALE GENOMIC DNA]</scope>
    <source>
        <strain evidence="10">KMM 6017</strain>
    </source>
</reference>
<evidence type="ECO:0000313" key="10">
    <source>
        <dbReference type="EMBL" id="KYG71344.1"/>
    </source>
</evidence>
<dbReference type="Gene3D" id="1.10.287.130">
    <property type="match status" value="1"/>
</dbReference>
<feature type="transmembrane region" description="Helical" evidence="7">
    <location>
        <begin position="244"/>
        <end position="264"/>
    </location>
</feature>
<evidence type="ECO:0000259" key="9">
    <source>
        <dbReference type="PROSITE" id="PS50109"/>
    </source>
</evidence>
<dbReference type="SMART" id="SM00388">
    <property type="entry name" value="HisKA"/>
    <property type="match status" value="1"/>
</dbReference>
<evidence type="ECO:0000256" key="3">
    <source>
        <dbReference type="ARBA" id="ARBA00022553"/>
    </source>
</evidence>
<keyword evidence="7" id="KW-0472">Membrane</keyword>
<dbReference type="EMBL" id="LQZQ01000051">
    <property type="protein sequence ID" value="KYG71344.1"/>
    <property type="molecule type" value="Genomic_DNA"/>
</dbReference>
<dbReference type="Gene3D" id="3.30.565.10">
    <property type="entry name" value="Histidine kinase-like ATPase, C-terminal domain"/>
    <property type="match status" value="1"/>
</dbReference>
<dbReference type="AlphaFoldDB" id="A0A150WY09"/>
<evidence type="ECO:0000256" key="8">
    <source>
        <dbReference type="SAM" id="SignalP"/>
    </source>
</evidence>
<dbReference type="Pfam" id="PF02518">
    <property type="entry name" value="HATPase_c"/>
    <property type="match status" value="1"/>
</dbReference>
<dbReference type="PRINTS" id="PR00344">
    <property type="entry name" value="BCTRLSENSOR"/>
</dbReference>
<dbReference type="InterPro" id="IPR050736">
    <property type="entry name" value="Sensor_HK_Regulatory"/>
</dbReference>
<feature type="domain" description="Histidine kinase" evidence="9">
    <location>
        <begin position="436"/>
        <end position="651"/>
    </location>
</feature>
<dbReference type="Proteomes" id="UP000075583">
    <property type="component" value="Unassembled WGS sequence"/>
</dbReference>
<dbReference type="CDD" id="cd00082">
    <property type="entry name" value="HisKA"/>
    <property type="match status" value="1"/>
</dbReference>
<dbReference type="RefSeq" id="WP_062594021.1">
    <property type="nucleotide sequence ID" value="NZ_LQZQ01000051.1"/>
</dbReference>
<dbReference type="STRING" id="279360.MB14_11245"/>